<dbReference type="CDD" id="cd18084">
    <property type="entry name" value="RsmE-like"/>
    <property type="match status" value="1"/>
</dbReference>
<dbReference type="InterPro" id="IPR006700">
    <property type="entry name" value="RsmE"/>
</dbReference>
<name>A0A9Q3SWY0_9LACO</name>
<comment type="function">
    <text evidence="10 12">Specifically methylates the N3 position of the uracil ring of uridine 1498 (m3U1498) in 16S rRNA. Acts on the fully assembled 30S ribosomal subunit.</text>
</comment>
<dbReference type="RefSeq" id="WP_010385981.1">
    <property type="nucleotide sequence ID" value="NZ_BPKT01000001.1"/>
</dbReference>
<dbReference type="EMBL" id="JAHBFI010000010">
    <property type="protein sequence ID" value="MBZ5962470.1"/>
    <property type="molecule type" value="Genomic_DNA"/>
</dbReference>
<dbReference type="SUPFAM" id="SSF75217">
    <property type="entry name" value="alpha/beta knot"/>
    <property type="match status" value="1"/>
</dbReference>
<evidence type="ECO:0000313" key="16">
    <source>
        <dbReference type="Proteomes" id="UP000199271"/>
    </source>
</evidence>
<dbReference type="AlphaFoldDB" id="A0A9Q3SWY0"/>
<dbReference type="Gene3D" id="3.40.1280.10">
    <property type="match status" value="1"/>
</dbReference>
<evidence type="ECO:0000256" key="3">
    <source>
        <dbReference type="ARBA" id="ARBA00012328"/>
    </source>
</evidence>
<dbReference type="NCBIfam" id="TIGR00046">
    <property type="entry name" value="RsmE family RNA methyltransferase"/>
    <property type="match status" value="1"/>
</dbReference>
<keyword evidence="16" id="KW-1185">Reference proteome</keyword>
<evidence type="ECO:0000256" key="5">
    <source>
        <dbReference type="ARBA" id="ARBA00022490"/>
    </source>
</evidence>
<evidence type="ECO:0000256" key="4">
    <source>
        <dbReference type="ARBA" id="ARBA00013673"/>
    </source>
</evidence>
<evidence type="ECO:0000256" key="7">
    <source>
        <dbReference type="ARBA" id="ARBA00022603"/>
    </source>
</evidence>
<dbReference type="InterPro" id="IPR029026">
    <property type="entry name" value="tRNA_m1G_MTases_N"/>
</dbReference>
<evidence type="ECO:0000256" key="8">
    <source>
        <dbReference type="ARBA" id="ARBA00022679"/>
    </source>
</evidence>
<dbReference type="InterPro" id="IPR029028">
    <property type="entry name" value="Alpha/beta_knot_MTases"/>
</dbReference>
<protein>
    <recommendedName>
        <fullName evidence="4 12">Ribosomal RNA small subunit methyltransferase E</fullName>
        <ecNumber evidence="3 12">2.1.1.193</ecNumber>
    </recommendedName>
</protein>
<reference evidence="15" key="2">
    <citation type="submission" date="2021-05" db="EMBL/GenBank/DDBJ databases">
        <title>Pangenome of Leuconostoc gelidum warrants species status for Leuconostoc gelidum subsp. gasicomitatum.</title>
        <authorList>
            <person name="Johansson P."/>
            <person name="Sade E."/>
            <person name="Hultman J."/>
            <person name="Auvinen P."/>
            <person name="Bjorkroth J."/>
        </authorList>
    </citation>
    <scope>NUCLEOTIDE SEQUENCE</scope>
    <source>
        <strain evidence="15">A.21.4</strain>
    </source>
</reference>
<gene>
    <name evidence="14" type="ORF">C122C_1222</name>
    <name evidence="15" type="ORF">KIJ12_04785</name>
</gene>
<dbReference type="PIRSF" id="PIRSF015601">
    <property type="entry name" value="MTase_slr0722"/>
    <property type="match status" value="1"/>
</dbReference>
<dbReference type="OMA" id="RCITQWK"/>
<dbReference type="GeneID" id="34300252"/>
<evidence type="ECO:0000256" key="10">
    <source>
        <dbReference type="ARBA" id="ARBA00025699"/>
    </source>
</evidence>
<dbReference type="EC" id="2.1.1.193" evidence="3 12"/>
<dbReference type="GO" id="GO:0070042">
    <property type="term" value="F:rRNA (uridine-N3-)-methyltransferase activity"/>
    <property type="evidence" value="ECO:0007669"/>
    <property type="project" value="TreeGrafter"/>
</dbReference>
<dbReference type="PANTHER" id="PTHR30027">
    <property type="entry name" value="RIBOSOMAL RNA SMALL SUBUNIT METHYLTRANSFERASE E"/>
    <property type="match status" value="1"/>
</dbReference>
<dbReference type="SUPFAM" id="SSF88697">
    <property type="entry name" value="PUA domain-like"/>
    <property type="match status" value="1"/>
</dbReference>
<evidence type="ECO:0000313" key="17">
    <source>
        <dbReference type="Proteomes" id="UP000752647"/>
    </source>
</evidence>
<evidence type="ECO:0000256" key="6">
    <source>
        <dbReference type="ARBA" id="ARBA00022552"/>
    </source>
</evidence>
<evidence type="ECO:0000259" key="13">
    <source>
        <dbReference type="Pfam" id="PF04452"/>
    </source>
</evidence>
<evidence type="ECO:0000256" key="2">
    <source>
        <dbReference type="ARBA" id="ARBA00005528"/>
    </source>
</evidence>
<accession>A0A9Q3SWY0</accession>
<keyword evidence="6 12" id="KW-0698">rRNA processing</keyword>
<keyword evidence="9 12" id="KW-0949">S-adenosyl-L-methionine</keyword>
<evidence type="ECO:0000256" key="9">
    <source>
        <dbReference type="ARBA" id="ARBA00022691"/>
    </source>
</evidence>
<dbReference type="Pfam" id="PF04452">
    <property type="entry name" value="Methyltrans_RNA"/>
    <property type="match status" value="1"/>
</dbReference>
<comment type="subcellular location">
    <subcellularLocation>
        <location evidence="1 12">Cytoplasm</location>
    </subcellularLocation>
</comment>
<evidence type="ECO:0000313" key="15">
    <source>
        <dbReference type="EMBL" id="MBZ5962470.1"/>
    </source>
</evidence>
<evidence type="ECO:0000256" key="1">
    <source>
        <dbReference type="ARBA" id="ARBA00004496"/>
    </source>
</evidence>
<evidence type="ECO:0000313" key="14">
    <source>
        <dbReference type="EMBL" id="CUW05770.1"/>
    </source>
</evidence>
<keyword evidence="8 12" id="KW-0808">Transferase</keyword>
<dbReference type="InterPro" id="IPR046886">
    <property type="entry name" value="RsmE_MTase_dom"/>
</dbReference>
<comment type="catalytic activity">
    <reaction evidence="11 12">
        <text>uridine(1498) in 16S rRNA + S-adenosyl-L-methionine = N(3)-methyluridine(1498) in 16S rRNA + S-adenosyl-L-homocysteine + H(+)</text>
        <dbReference type="Rhea" id="RHEA:42920"/>
        <dbReference type="Rhea" id="RHEA-COMP:10283"/>
        <dbReference type="Rhea" id="RHEA-COMP:10284"/>
        <dbReference type="ChEBI" id="CHEBI:15378"/>
        <dbReference type="ChEBI" id="CHEBI:57856"/>
        <dbReference type="ChEBI" id="CHEBI:59789"/>
        <dbReference type="ChEBI" id="CHEBI:65315"/>
        <dbReference type="ChEBI" id="CHEBI:74502"/>
        <dbReference type="EC" id="2.1.1.193"/>
    </reaction>
</comment>
<feature type="domain" description="Ribosomal RNA small subunit methyltransferase E methyltransferase" evidence="13">
    <location>
        <begin position="74"/>
        <end position="240"/>
    </location>
</feature>
<dbReference type="InterPro" id="IPR015947">
    <property type="entry name" value="PUA-like_sf"/>
</dbReference>
<dbReference type="Proteomes" id="UP000752647">
    <property type="component" value="Unassembled WGS sequence"/>
</dbReference>
<dbReference type="Proteomes" id="UP000199271">
    <property type="component" value="Unassembled WGS sequence"/>
</dbReference>
<dbReference type="GO" id="GO:0070475">
    <property type="term" value="P:rRNA base methylation"/>
    <property type="evidence" value="ECO:0007669"/>
    <property type="project" value="TreeGrafter"/>
</dbReference>
<sequence length="247" mass="27603">MQRYFLENLINSDHITLTKDQDVFKHFGKVLRARVGSQAEFVSVDLKVVIGEVIAIDEAKITLAVKSRLDSDVELPLNVTIIVSPLKNDRSDWLVQKATELGVNRIVFAEMTRTVADWKKQEAKKAVRLQKIAQAAAEQSHRLLVPQIQFLTWQNVLDLPKQMGLVAWEESARTGEVATLVKSINEVPIDTDVNLVFGPEGGLTILEIEALARHEYYPAGLGPRILRAETAPLYALSAISVLRELNE</sequence>
<proteinExistence type="inferred from homology"/>
<evidence type="ECO:0000256" key="11">
    <source>
        <dbReference type="ARBA" id="ARBA00047944"/>
    </source>
</evidence>
<comment type="similarity">
    <text evidence="2 12">Belongs to the RNA methyltransferase RsmE family.</text>
</comment>
<keyword evidence="7 12" id="KW-0489">Methyltransferase</keyword>
<evidence type="ECO:0000256" key="12">
    <source>
        <dbReference type="PIRNR" id="PIRNR015601"/>
    </source>
</evidence>
<comment type="caution">
    <text evidence="15">The sequence shown here is derived from an EMBL/GenBank/DDBJ whole genome shotgun (WGS) entry which is preliminary data.</text>
</comment>
<reference evidence="14 16" key="1">
    <citation type="submission" date="2015-12" db="EMBL/GenBank/DDBJ databases">
        <authorList>
            <person name="Andreevskaya M."/>
        </authorList>
    </citation>
    <scope>NUCLEOTIDE SEQUENCE [LARGE SCALE GENOMIC DNA]</scope>
    <source>
        <strain evidence="14 16">C122c</strain>
    </source>
</reference>
<keyword evidence="5 12" id="KW-0963">Cytoplasm</keyword>
<dbReference type="EMBL" id="FBSY01000002">
    <property type="protein sequence ID" value="CUW05770.1"/>
    <property type="molecule type" value="Genomic_DNA"/>
</dbReference>
<dbReference type="GO" id="GO:0005737">
    <property type="term" value="C:cytoplasm"/>
    <property type="evidence" value="ECO:0007669"/>
    <property type="project" value="UniProtKB-SubCell"/>
</dbReference>
<organism evidence="15 17">
    <name type="scientific">Leuconostoc gasicomitatum</name>
    <dbReference type="NCBI Taxonomy" id="115778"/>
    <lineage>
        <taxon>Bacteria</taxon>
        <taxon>Bacillati</taxon>
        <taxon>Bacillota</taxon>
        <taxon>Bacilli</taxon>
        <taxon>Lactobacillales</taxon>
        <taxon>Lactobacillaceae</taxon>
        <taxon>Leuconostoc</taxon>
        <taxon>Leuconostoc gelidum group</taxon>
    </lineage>
</organism>
<dbReference type="PANTHER" id="PTHR30027:SF3">
    <property type="entry name" value="16S RRNA (URACIL(1498)-N(3))-METHYLTRANSFERASE"/>
    <property type="match status" value="1"/>
</dbReference>